<keyword evidence="2" id="KW-0808">Transferase</keyword>
<dbReference type="InterPro" id="IPR000182">
    <property type="entry name" value="GNAT_dom"/>
</dbReference>
<dbReference type="CDD" id="cd04301">
    <property type="entry name" value="NAT_SF"/>
    <property type="match status" value="1"/>
</dbReference>
<accession>B4VN90</accession>
<dbReference type="eggNOG" id="COG0456">
    <property type="taxonomic scope" value="Bacteria"/>
</dbReference>
<evidence type="ECO:0000313" key="3">
    <source>
        <dbReference type="Proteomes" id="UP000003835"/>
    </source>
</evidence>
<keyword evidence="3" id="KW-1185">Reference proteome</keyword>
<dbReference type="Pfam" id="PF00583">
    <property type="entry name" value="Acetyltransf_1"/>
    <property type="match status" value="1"/>
</dbReference>
<reference evidence="2 3" key="1">
    <citation type="submission" date="2008-07" db="EMBL/GenBank/DDBJ databases">
        <authorList>
            <person name="Tandeau de Marsac N."/>
            <person name="Ferriera S."/>
            <person name="Johnson J."/>
            <person name="Kravitz S."/>
            <person name="Beeson K."/>
            <person name="Sutton G."/>
            <person name="Rogers Y.-H."/>
            <person name="Friedman R."/>
            <person name="Frazier M."/>
            <person name="Venter J.C."/>
        </authorList>
    </citation>
    <scope>NUCLEOTIDE SEQUENCE [LARGE SCALE GENOMIC DNA]</scope>
    <source>
        <strain evidence="2 3">PCC 7420</strain>
    </source>
</reference>
<gene>
    <name evidence="2" type="ORF">MC7420_4795</name>
</gene>
<evidence type="ECO:0000259" key="1">
    <source>
        <dbReference type="PROSITE" id="PS51186"/>
    </source>
</evidence>
<dbReference type="Proteomes" id="UP000003835">
    <property type="component" value="Unassembled WGS sequence"/>
</dbReference>
<dbReference type="InterPro" id="IPR016181">
    <property type="entry name" value="Acyl_CoA_acyltransferase"/>
</dbReference>
<name>B4VN90_9CYAN</name>
<dbReference type="PROSITE" id="PS51186">
    <property type="entry name" value="GNAT"/>
    <property type="match status" value="1"/>
</dbReference>
<dbReference type="Gene3D" id="3.40.630.30">
    <property type="match status" value="1"/>
</dbReference>
<dbReference type="SUPFAM" id="SSF55729">
    <property type="entry name" value="Acyl-CoA N-acyltransferases (Nat)"/>
    <property type="match status" value="1"/>
</dbReference>
<dbReference type="EMBL" id="DS989846">
    <property type="protein sequence ID" value="EDX76539.1"/>
    <property type="molecule type" value="Genomic_DNA"/>
</dbReference>
<organism evidence="2 3">
    <name type="scientific">Coleofasciculus chthonoplastes PCC 7420</name>
    <dbReference type="NCBI Taxonomy" id="118168"/>
    <lineage>
        <taxon>Bacteria</taxon>
        <taxon>Bacillati</taxon>
        <taxon>Cyanobacteriota</taxon>
        <taxon>Cyanophyceae</taxon>
        <taxon>Coleofasciculales</taxon>
        <taxon>Coleofasciculaceae</taxon>
        <taxon>Coleofasciculus</taxon>
    </lineage>
</organism>
<dbReference type="HOGENOM" id="CLU_056890_1_1_3"/>
<dbReference type="AlphaFoldDB" id="B4VN90"/>
<feature type="domain" description="N-acetyltransferase" evidence="1">
    <location>
        <begin position="163"/>
        <end position="284"/>
    </location>
</feature>
<sequence>MRSHRGKADLDAIARFLKTCEAVDLPNEYPSVSDILMQFDAPSVDQQRDIRLWENAEGQLIALAGLMIPTVGETVDGFLWFRVHPKQRVDSLYRNIIAWAESRMQEVCQERHLAVKLLAGAGAEQAKRMTLLENCGFRIERYFLTMVRSLSEPIPEPQLPDGFTLRPIQGEPDAQAWVELFNDTFIDHWNYHPDTVEAFNHKLKNPEFRPDLSVVAIAPDGTWAGFCDCYIPKDGNQSWINPVGTRRGYRQQGVARSMLQAVMQQLKVEGMETAMLYVDAENRF</sequence>
<dbReference type="GO" id="GO:0016747">
    <property type="term" value="F:acyltransferase activity, transferring groups other than amino-acyl groups"/>
    <property type="evidence" value="ECO:0007669"/>
    <property type="project" value="InterPro"/>
</dbReference>
<proteinExistence type="predicted"/>
<protein>
    <submittedName>
        <fullName evidence="2">Acetyltransferase, GNAT family</fullName>
    </submittedName>
</protein>
<evidence type="ECO:0000313" key="2">
    <source>
        <dbReference type="EMBL" id="EDX76539.1"/>
    </source>
</evidence>
<dbReference type="STRING" id="118168.MC7420_4795"/>